<sequence>MASIDASSPTVQNEEILWNELNRTVTTQCPFHAHETIDDALREWLSVASQLRASSETPASEDAVVAYCAQRLLEGSLFRTNPDYVRTQIIYSLLQEDDAAPLYAIASFLVLDGRGHEATFRTMVDESCFARLLELLNGRKHEDPGLHRLLLELMYEMSRIERLRYDDLLHVDDGFITYLFQLIEELSDDVHDPYHYPIIRVLLMLNEQYMISSTTATNDPDSPSAPLTNRVIKGLSLYGPLYRTFGENIILLLNRETETSLQLLILKLLYLLFTTRATYEYFYTNDLRVLLDVIIRNLLDLPNELMSLRHTYLRVLYPLLAHTQLSQPPHYKKDEIQKVLSLLAPSGGNAHFAPADDTTLRLVDRVAKVPWLSSSSSSASLVADDEQSCGGGSGASEVARKLLGISLGPKESASNTSVVDLAAETNNLVIITITITTTIIIILDNVVARRGEE</sequence>
<evidence type="ECO:0000313" key="2">
    <source>
        <dbReference type="EMBL" id="EMR63402.1"/>
    </source>
</evidence>
<dbReference type="EMBL" id="KB707234">
    <property type="protein sequence ID" value="EMR63402.1"/>
    <property type="molecule type" value="Genomic_DNA"/>
</dbReference>
<organism evidence="2 3">
    <name type="scientific">Eutypa lata (strain UCR-EL1)</name>
    <name type="common">Grapevine dieback disease fungus</name>
    <name type="synonym">Eutypa armeniacae</name>
    <dbReference type="NCBI Taxonomy" id="1287681"/>
    <lineage>
        <taxon>Eukaryota</taxon>
        <taxon>Fungi</taxon>
        <taxon>Dikarya</taxon>
        <taxon>Ascomycota</taxon>
        <taxon>Pezizomycotina</taxon>
        <taxon>Sordariomycetes</taxon>
        <taxon>Xylariomycetidae</taxon>
        <taxon>Xylariales</taxon>
        <taxon>Diatrypaceae</taxon>
        <taxon>Eutypa</taxon>
    </lineage>
</organism>
<dbReference type="OrthoDB" id="445362at2759"/>
<accession>M7SGV9</accession>
<name>M7SGV9_EUTLA</name>
<feature type="domain" description="SPIN90/Ldb17 leucine-rich" evidence="1">
    <location>
        <begin position="192"/>
        <end position="336"/>
    </location>
</feature>
<gene>
    <name evidence="2" type="ORF">UCREL1_9685</name>
</gene>
<dbReference type="GO" id="GO:0051666">
    <property type="term" value="P:actin cortical patch localization"/>
    <property type="evidence" value="ECO:0007669"/>
    <property type="project" value="TreeGrafter"/>
</dbReference>
<evidence type="ECO:0000313" key="3">
    <source>
        <dbReference type="Proteomes" id="UP000012174"/>
    </source>
</evidence>
<dbReference type="AlphaFoldDB" id="M7SGV9"/>
<dbReference type="PANTHER" id="PTHR13357:SF1">
    <property type="entry name" value="NCK-INTERACTING PROTEIN WITH SH3 DOMAIN"/>
    <property type="match status" value="1"/>
</dbReference>
<dbReference type="GO" id="GO:0071933">
    <property type="term" value="F:Arp2/3 complex binding"/>
    <property type="evidence" value="ECO:0007669"/>
    <property type="project" value="TreeGrafter"/>
</dbReference>
<dbReference type="STRING" id="1287681.M7SGV9"/>
<dbReference type="PANTHER" id="PTHR13357">
    <property type="entry name" value="SH3 ADAPTER PROTEIN SPIN90 NCK INTERACTING PROTEIN WITH SH3 DOMAIN"/>
    <property type="match status" value="1"/>
</dbReference>
<evidence type="ECO:0000259" key="1">
    <source>
        <dbReference type="Pfam" id="PF09431"/>
    </source>
</evidence>
<dbReference type="OMA" id="ISLRHTY"/>
<dbReference type="Proteomes" id="UP000012174">
    <property type="component" value="Unassembled WGS sequence"/>
</dbReference>
<dbReference type="GO" id="GO:0030479">
    <property type="term" value="C:actin cortical patch"/>
    <property type="evidence" value="ECO:0007669"/>
    <property type="project" value="TreeGrafter"/>
</dbReference>
<dbReference type="InterPro" id="IPR030125">
    <property type="entry name" value="SPIN90/Ldb17"/>
</dbReference>
<dbReference type="GO" id="GO:0006897">
    <property type="term" value="P:endocytosis"/>
    <property type="evidence" value="ECO:0007669"/>
    <property type="project" value="TreeGrafter"/>
</dbReference>
<proteinExistence type="predicted"/>
<dbReference type="eggNOG" id="KOG4035">
    <property type="taxonomic scope" value="Eukaryota"/>
</dbReference>
<reference evidence="3" key="1">
    <citation type="journal article" date="2013" name="Genome Announc.">
        <title>Draft genome sequence of the grapevine dieback fungus Eutypa lata UCR-EL1.</title>
        <authorList>
            <person name="Blanco-Ulate B."/>
            <person name="Rolshausen P.E."/>
            <person name="Cantu D."/>
        </authorList>
    </citation>
    <scope>NUCLEOTIDE SEQUENCE [LARGE SCALE GENOMIC DNA]</scope>
    <source>
        <strain evidence="3">UCR-EL1</strain>
    </source>
</reference>
<dbReference type="Pfam" id="PF09431">
    <property type="entry name" value="SPIN90_LRD"/>
    <property type="match status" value="1"/>
</dbReference>
<dbReference type="KEGG" id="ela:UCREL1_9685"/>
<dbReference type="InterPro" id="IPR018556">
    <property type="entry name" value="SPIN90/Ldb17_LRD"/>
</dbReference>
<protein>
    <submittedName>
        <fullName evidence="2">Putative ldb17 protein</fullName>
    </submittedName>
</protein>
<dbReference type="GO" id="GO:0000147">
    <property type="term" value="P:actin cortical patch assembly"/>
    <property type="evidence" value="ECO:0007669"/>
    <property type="project" value="TreeGrafter"/>
</dbReference>
<dbReference type="HOGENOM" id="CLU_017272_0_1_1"/>
<keyword evidence="3" id="KW-1185">Reference proteome</keyword>